<evidence type="ECO:0000313" key="1">
    <source>
        <dbReference type="EMBL" id="KAI8019932.1"/>
    </source>
</evidence>
<sequence>MPKNPAARSAWNFLGTMDNKVCVTYWLNVLQNLGKTGLPYLVTLNPSHTPEHKLLKWSTGHPFPSVVVSKASFELDHIQGKRGIWFCGAYQGYSFHEDGLKRNAVESAKSLMNAAIVDNLDLNQLNRVSASSNSFKIVGLGCSVGPNTFIAVQNIIESVKLVCQCQGLDSEALEFQVLFNDQASNDFNMLFKCLSKGRQYFAAGVPGSFHGRLFPKSSFHLMHSSYSLQWLSKVPPELVDKQSPAWNKGRIYYGGAPKEVFEAYEAQFAKDMESFLNARALELVPGGLMALAVPCHPSDTPPSPFFLMVLIQLLEAILNDMANMVKTL</sequence>
<gene>
    <name evidence="1" type="ORF">LOK49_LG04G03246</name>
</gene>
<reference evidence="1 2" key="1">
    <citation type="journal article" date="2022" name="Plant J.">
        <title>Chromosome-level genome of Camellia lanceoleosa provides a valuable resource for understanding genome evolution and self-incompatibility.</title>
        <authorList>
            <person name="Gong W."/>
            <person name="Xiao S."/>
            <person name="Wang L."/>
            <person name="Liao Z."/>
            <person name="Chang Y."/>
            <person name="Mo W."/>
            <person name="Hu G."/>
            <person name="Li W."/>
            <person name="Zhao G."/>
            <person name="Zhu H."/>
            <person name="Hu X."/>
            <person name="Ji K."/>
            <person name="Xiang X."/>
            <person name="Song Q."/>
            <person name="Yuan D."/>
            <person name="Jin S."/>
            <person name="Zhang L."/>
        </authorList>
    </citation>
    <scope>NUCLEOTIDE SEQUENCE [LARGE SCALE GENOMIC DNA]</scope>
    <source>
        <strain evidence="1">SQ_2022a</strain>
    </source>
</reference>
<dbReference type="Proteomes" id="UP001060215">
    <property type="component" value="Chromosome 2"/>
</dbReference>
<name>A0ACC0I5A1_9ERIC</name>
<dbReference type="EMBL" id="CM045759">
    <property type="protein sequence ID" value="KAI8019932.1"/>
    <property type="molecule type" value="Genomic_DNA"/>
</dbReference>
<accession>A0ACC0I5A1</accession>
<proteinExistence type="predicted"/>
<organism evidence="1 2">
    <name type="scientific">Camellia lanceoleosa</name>
    <dbReference type="NCBI Taxonomy" id="1840588"/>
    <lineage>
        <taxon>Eukaryota</taxon>
        <taxon>Viridiplantae</taxon>
        <taxon>Streptophyta</taxon>
        <taxon>Embryophyta</taxon>
        <taxon>Tracheophyta</taxon>
        <taxon>Spermatophyta</taxon>
        <taxon>Magnoliopsida</taxon>
        <taxon>eudicotyledons</taxon>
        <taxon>Gunneridae</taxon>
        <taxon>Pentapetalae</taxon>
        <taxon>asterids</taxon>
        <taxon>Ericales</taxon>
        <taxon>Theaceae</taxon>
        <taxon>Camellia</taxon>
    </lineage>
</organism>
<keyword evidence="1" id="KW-0808">Transferase</keyword>
<keyword evidence="2" id="KW-1185">Reference proteome</keyword>
<comment type="caution">
    <text evidence="1">The sequence shown here is derived from an EMBL/GenBank/DDBJ whole genome shotgun (WGS) entry which is preliminary data.</text>
</comment>
<keyword evidence="1" id="KW-0489">Methyltransferase</keyword>
<evidence type="ECO:0000313" key="2">
    <source>
        <dbReference type="Proteomes" id="UP001060215"/>
    </source>
</evidence>
<protein>
    <submittedName>
        <fullName evidence="1">S-adenosylmethionine-dependent methyltransferase</fullName>
    </submittedName>
</protein>